<dbReference type="PANTHER" id="PTHR21310:SF37">
    <property type="entry name" value="AMINOGLYCOSIDE PHOSPHOTRANSFERASE DOMAIN-CONTAINING PROTEIN"/>
    <property type="match status" value="1"/>
</dbReference>
<organism evidence="2 3">
    <name type="scientific">Niveomyces insectorum RCEF 264</name>
    <dbReference type="NCBI Taxonomy" id="1081102"/>
    <lineage>
        <taxon>Eukaryota</taxon>
        <taxon>Fungi</taxon>
        <taxon>Dikarya</taxon>
        <taxon>Ascomycota</taxon>
        <taxon>Pezizomycotina</taxon>
        <taxon>Sordariomycetes</taxon>
        <taxon>Hypocreomycetidae</taxon>
        <taxon>Hypocreales</taxon>
        <taxon>Cordycipitaceae</taxon>
        <taxon>Niveomyces</taxon>
    </lineage>
</organism>
<protein>
    <submittedName>
        <fullName evidence="2">Aminoglycoside phosphotransferase</fullName>
    </submittedName>
</protein>
<keyword evidence="2" id="KW-0808">Transferase</keyword>
<gene>
    <name evidence="2" type="ORF">SPI_03694</name>
</gene>
<dbReference type="InterPro" id="IPR051678">
    <property type="entry name" value="AGP_Transferase"/>
</dbReference>
<evidence type="ECO:0000313" key="3">
    <source>
        <dbReference type="Proteomes" id="UP000076874"/>
    </source>
</evidence>
<dbReference type="SUPFAM" id="SSF56112">
    <property type="entry name" value="Protein kinase-like (PK-like)"/>
    <property type="match status" value="1"/>
</dbReference>
<comment type="caution">
    <text evidence="2">The sequence shown here is derived from an EMBL/GenBank/DDBJ whole genome shotgun (WGS) entry which is preliminary data.</text>
</comment>
<dbReference type="GO" id="GO:0016740">
    <property type="term" value="F:transferase activity"/>
    <property type="evidence" value="ECO:0007669"/>
    <property type="project" value="UniProtKB-KW"/>
</dbReference>
<reference evidence="2 3" key="1">
    <citation type="journal article" date="2016" name="Genome Biol. Evol.">
        <title>Divergent and convergent evolution of fungal pathogenicity.</title>
        <authorList>
            <person name="Shang Y."/>
            <person name="Xiao G."/>
            <person name="Zheng P."/>
            <person name="Cen K."/>
            <person name="Zhan S."/>
            <person name="Wang C."/>
        </authorList>
    </citation>
    <scope>NUCLEOTIDE SEQUENCE [LARGE SCALE GENOMIC DNA]</scope>
    <source>
        <strain evidence="2 3">RCEF 264</strain>
    </source>
</reference>
<dbReference type="PANTHER" id="PTHR21310">
    <property type="entry name" value="AMINOGLYCOSIDE PHOSPHOTRANSFERASE-RELATED-RELATED"/>
    <property type="match status" value="1"/>
</dbReference>
<evidence type="ECO:0000313" key="2">
    <source>
        <dbReference type="EMBL" id="OAA63531.1"/>
    </source>
</evidence>
<dbReference type="Proteomes" id="UP000076874">
    <property type="component" value="Unassembled WGS sequence"/>
</dbReference>
<feature type="region of interest" description="Disordered" evidence="1">
    <location>
        <begin position="513"/>
        <end position="540"/>
    </location>
</feature>
<accession>A0A167WAA5</accession>
<name>A0A167WAA5_9HYPO</name>
<proteinExistence type="predicted"/>
<dbReference type="EMBL" id="AZHD01000005">
    <property type="protein sequence ID" value="OAA63531.1"/>
    <property type="molecule type" value="Genomic_DNA"/>
</dbReference>
<dbReference type="STRING" id="1081102.A0A167WAA5"/>
<feature type="compositionally biased region" description="Polar residues" evidence="1">
    <location>
        <begin position="529"/>
        <end position="540"/>
    </location>
</feature>
<dbReference type="InterPro" id="IPR011009">
    <property type="entry name" value="Kinase-like_dom_sf"/>
</dbReference>
<dbReference type="AlphaFoldDB" id="A0A167WAA5"/>
<evidence type="ECO:0000256" key="1">
    <source>
        <dbReference type="SAM" id="MobiDB-lite"/>
    </source>
</evidence>
<sequence length="540" mass="62219">MAVTLPLIRGRISLEEALEEDSHIIQELSYPEKRLDFFSHLFMNRPHIEEVVAHHLNIARSDFRLSHYDEWIHGSFNACLPVYITAGRRTARLPHRLIIRFPLPYKVGEEVCPGNVEEKLRTEAATYVWLQRECPAVPIPRLLGFGLPRGQSFTPIANGSIFVRVAWHVRSFFAWMRGSILSPYVPYRRQSLLDVGYLLLERVDEGEMLSTSWKTHRSDPRRRRHLYRGLAQIMLSLSARPLPRIGSWTMDDQGVLTLTNRPLTHDLHYQENMGIAPVIPRHKTYTSAEQYYLDLLACQDQRLRQLPNAVHDVSDGQMQVAALAAMRALLPCFTDRRHRDGPFVLELTDLHASNIFVDDAWNITRVIDLEWACARPIDMVLTPPAWLSGHCLDEIKDHREEYDALRNEFVSLFEEEEKAVSRQGTTERTQILRAGWDSSAFWYFQALDAPSALLSVFMFSIRRLFMDYRSIAEEACDRTLGSLWDRNVDEFIADKVKEQEEYNGRVREIFAAAEAAESNEGEDKKLETSETGQVNGTNHG</sequence>
<dbReference type="OrthoDB" id="3645574at2759"/>
<keyword evidence="3" id="KW-1185">Reference proteome</keyword>